<gene>
    <name evidence="4" type="ORF">RUM8411_01822</name>
</gene>
<feature type="domain" description="DUF6596" evidence="3">
    <location>
        <begin position="177"/>
        <end position="278"/>
    </location>
</feature>
<reference evidence="5" key="1">
    <citation type="submission" date="2017-03" db="EMBL/GenBank/DDBJ databases">
        <authorList>
            <person name="Rodrigo-Torres L."/>
            <person name="Arahal R.D."/>
            <person name="Lucena T."/>
        </authorList>
    </citation>
    <scope>NUCLEOTIDE SEQUENCE [LARGE SCALE GENOMIC DNA]</scope>
    <source>
        <strain evidence="5">CECT 8411</strain>
    </source>
</reference>
<sequence>MSDWLEVTFTLHRPRALAALIRMFRDIDIAEEAFADACLKALIVWTNDGEPRDPLAWLLTTARNSGLDHVRKSQRRAAILSRHVEEFKPVPAETPDPDEMRDDVLRLLFICCHPELERRDQIAIALRVVLGLSVDEIASGFLIKPKTMEQRITRAKKKIASNPVAFETPSPAERGARLGEVSLMVYLMFSEGWSTSAGPKQIKFTLCEEAIRLARLLAALFPAMGEQAALLALLLFQHARRRARIDPEGKLVALDDQDRSLWDRANIAEATGLLQKAHRTGHQGVYIIQAAIAATHAHAASVDHTDWASIESHYAALYALQPTPVVRLNQIAAQAKLHGPIYALKAMEPLAQELSTYRWYHAMRGGLLQEAGDHHAAIAAFETVMTHRPTTPERVVITERIKISQESLRGM</sequence>
<dbReference type="InterPro" id="IPR013324">
    <property type="entry name" value="RNA_pol_sigma_r3/r4-like"/>
</dbReference>
<evidence type="ECO:0000313" key="4">
    <source>
        <dbReference type="EMBL" id="SLN40445.1"/>
    </source>
</evidence>
<evidence type="ECO:0000259" key="3">
    <source>
        <dbReference type="Pfam" id="PF20239"/>
    </source>
</evidence>
<dbReference type="InterPro" id="IPR014284">
    <property type="entry name" value="RNA_pol_sigma-70_dom"/>
</dbReference>
<dbReference type="SUPFAM" id="SSF88946">
    <property type="entry name" value="Sigma2 domain of RNA polymerase sigma factors"/>
    <property type="match status" value="1"/>
</dbReference>
<dbReference type="GO" id="GO:0016987">
    <property type="term" value="F:sigma factor activity"/>
    <property type="evidence" value="ECO:0007669"/>
    <property type="project" value="InterPro"/>
</dbReference>
<dbReference type="Gene3D" id="1.10.10.10">
    <property type="entry name" value="Winged helix-like DNA-binding domain superfamily/Winged helix DNA-binding domain"/>
    <property type="match status" value="1"/>
</dbReference>
<dbReference type="SUPFAM" id="SSF88659">
    <property type="entry name" value="Sigma3 and sigma4 domains of RNA polymerase sigma factors"/>
    <property type="match status" value="1"/>
</dbReference>
<dbReference type="InterPro" id="IPR013325">
    <property type="entry name" value="RNA_pol_sigma_r2"/>
</dbReference>
<dbReference type="GO" id="GO:0003677">
    <property type="term" value="F:DNA binding"/>
    <property type="evidence" value="ECO:0007669"/>
    <property type="project" value="InterPro"/>
</dbReference>
<name>A0A1X6Z4R6_9RHOB</name>
<accession>A0A1X6Z4R6</accession>
<dbReference type="Pfam" id="PF04542">
    <property type="entry name" value="Sigma70_r2"/>
    <property type="match status" value="1"/>
</dbReference>
<evidence type="ECO:0000313" key="5">
    <source>
        <dbReference type="Proteomes" id="UP000193778"/>
    </source>
</evidence>
<protein>
    <submittedName>
        <fullName evidence="4">RNA polymerase sigma factor</fullName>
    </submittedName>
</protein>
<dbReference type="RefSeq" id="WP_085822341.1">
    <property type="nucleotide sequence ID" value="NZ_FWFP01000004.1"/>
</dbReference>
<dbReference type="NCBIfam" id="TIGR02937">
    <property type="entry name" value="sigma70-ECF"/>
    <property type="match status" value="1"/>
</dbReference>
<proteinExistence type="predicted"/>
<dbReference type="InterPro" id="IPR007627">
    <property type="entry name" value="RNA_pol_sigma70_r2"/>
</dbReference>
<dbReference type="InterPro" id="IPR036388">
    <property type="entry name" value="WH-like_DNA-bd_sf"/>
</dbReference>
<feature type="domain" description="RNA polymerase sigma-70 region 2" evidence="1">
    <location>
        <begin position="9"/>
        <end position="76"/>
    </location>
</feature>
<dbReference type="Gene3D" id="1.10.1740.10">
    <property type="match status" value="1"/>
</dbReference>
<dbReference type="Pfam" id="PF20239">
    <property type="entry name" value="DUF6596"/>
    <property type="match status" value="1"/>
</dbReference>
<dbReference type="PANTHER" id="PTHR47756:SF1">
    <property type="entry name" value="BLL0085 PROTEIN"/>
    <property type="match status" value="1"/>
</dbReference>
<dbReference type="InterPro" id="IPR013249">
    <property type="entry name" value="RNA_pol_sigma70_r4_t2"/>
</dbReference>
<evidence type="ECO:0000259" key="2">
    <source>
        <dbReference type="Pfam" id="PF08281"/>
    </source>
</evidence>
<keyword evidence="5" id="KW-1185">Reference proteome</keyword>
<dbReference type="GO" id="GO:0006352">
    <property type="term" value="P:DNA-templated transcription initiation"/>
    <property type="evidence" value="ECO:0007669"/>
    <property type="project" value="InterPro"/>
</dbReference>
<organism evidence="4 5">
    <name type="scientific">Ruegeria meonggei</name>
    <dbReference type="NCBI Taxonomy" id="1446476"/>
    <lineage>
        <taxon>Bacteria</taxon>
        <taxon>Pseudomonadati</taxon>
        <taxon>Pseudomonadota</taxon>
        <taxon>Alphaproteobacteria</taxon>
        <taxon>Rhodobacterales</taxon>
        <taxon>Roseobacteraceae</taxon>
        <taxon>Ruegeria</taxon>
    </lineage>
</organism>
<feature type="domain" description="RNA polymerase sigma factor 70 region 4 type 2" evidence="2">
    <location>
        <begin position="108"/>
        <end position="159"/>
    </location>
</feature>
<dbReference type="PANTHER" id="PTHR47756">
    <property type="entry name" value="BLL6612 PROTEIN-RELATED"/>
    <property type="match status" value="1"/>
</dbReference>
<dbReference type="OrthoDB" id="9780299at2"/>
<dbReference type="Proteomes" id="UP000193778">
    <property type="component" value="Unassembled WGS sequence"/>
</dbReference>
<dbReference type="AlphaFoldDB" id="A0A1X6Z4R6"/>
<dbReference type="EMBL" id="FWFP01000004">
    <property type="protein sequence ID" value="SLN40445.1"/>
    <property type="molecule type" value="Genomic_DNA"/>
</dbReference>
<evidence type="ECO:0000259" key="1">
    <source>
        <dbReference type="Pfam" id="PF04542"/>
    </source>
</evidence>
<dbReference type="InterPro" id="IPR046531">
    <property type="entry name" value="DUF6596"/>
</dbReference>
<dbReference type="Pfam" id="PF08281">
    <property type="entry name" value="Sigma70_r4_2"/>
    <property type="match status" value="1"/>
</dbReference>